<protein>
    <submittedName>
        <fullName evidence="1">Uncharacterized protein</fullName>
    </submittedName>
</protein>
<dbReference type="EMBL" id="JAUYVH010000001">
    <property type="protein sequence ID" value="MDQ9169553.1"/>
    <property type="molecule type" value="Genomic_DNA"/>
</dbReference>
<keyword evidence="2" id="KW-1185">Reference proteome</keyword>
<gene>
    <name evidence="1" type="ORF">Q8A64_03920</name>
</gene>
<dbReference type="Proteomes" id="UP001225596">
    <property type="component" value="Unassembled WGS sequence"/>
</dbReference>
<comment type="caution">
    <text evidence="1">The sequence shown here is derived from an EMBL/GenBank/DDBJ whole genome shotgun (WGS) entry which is preliminary data.</text>
</comment>
<accession>A0ABU1BMJ4</accession>
<evidence type="ECO:0000313" key="1">
    <source>
        <dbReference type="EMBL" id="MDQ9169553.1"/>
    </source>
</evidence>
<organism evidence="1 2">
    <name type="scientific">Keguizhuia sedimenti</name>
    <dbReference type="NCBI Taxonomy" id="3064264"/>
    <lineage>
        <taxon>Bacteria</taxon>
        <taxon>Pseudomonadati</taxon>
        <taxon>Pseudomonadota</taxon>
        <taxon>Betaproteobacteria</taxon>
        <taxon>Burkholderiales</taxon>
        <taxon>Oxalobacteraceae</taxon>
        <taxon>Keguizhuia</taxon>
    </lineage>
</organism>
<reference evidence="1 2" key="1">
    <citation type="submission" date="2023-08" db="EMBL/GenBank/DDBJ databases">
        <title>Oxalobacteraceae gen .nov., isolated from river sludge outside the plant.</title>
        <authorList>
            <person name="Zhao S.Y."/>
        </authorList>
    </citation>
    <scope>NUCLEOTIDE SEQUENCE [LARGE SCALE GENOMIC DNA]</scope>
    <source>
        <strain evidence="1 2">R-40</strain>
    </source>
</reference>
<sequence>MQMKFANRDELAWQKGELAYTVGDTIEIAVKKAMDAGFRPGSNGYAAFITAFSRRVRNGNLRQEQGLQVGQGMNATS</sequence>
<evidence type="ECO:0000313" key="2">
    <source>
        <dbReference type="Proteomes" id="UP001225596"/>
    </source>
</evidence>
<proteinExistence type="predicted"/>
<name>A0ABU1BMJ4_9BURK</name>
<dbReference type="RefSeq" id="WP_338435454.1">
    <property type="nucleotide sequence ID" value="NZ_JAUYVH010000001.1"/>
</dbReference>